<evidence type="ECO:0000313" key="15">
    <source>
        <dbReference type="Proteomes" id="UP001157418"/>
    </source>
</evidence>
<evidence type="ECO:0000256" key="8">
    <source>
        <dbReference type="ARBA" id="ARBA00022840"/>
    </source>
</evidence>
<evidence type="ECO:0000256" key="11">
    <source>
        <dbReference type="ARBA" id="ARBA00023170"/>
    </source>
</evidence>
<evidence type="ECO:0000256" key="9">
    <source>
        <dbReference type="ARBA" id="ARBA00022989"/>
    </source>
</evidence>
<dbReference type="EMBL" id="CAKMRJ010004445">
    <property type="protein sequence ID" value="CAH1437351.1"/>
    <property type="molecule type" value="Genomic_DNA"/>
</dbReference>
<keyword evidence="6" id="KW-0732">Signal</keyword>
<evidence type="ECO:0000256" key="6">
    <source>
        <dbReference type="ARBA" id="ARBA00022729"/>
    </source>
</evidence>
<feature type="domain" description="Protein kinase" evidence="13">
    <location>
        <begin position="1"/>
        <end position="139"/>
    </location>
</feature>
<dbReference type="SMART" id="SM00220">
    <property type="entry name" value="S_TKc"/>
    <property type="match status" value="1"/>
</dbReference>
<dbReference type="Proteomes" id="UP001157418">
    <property type="component" value="Unassembled WGS sequence"/>
</dbReference>
<keyword evidence="8" id="KW-0067">ATP-binding</keyword>
<evidence type="ECO:0000256" key="7">
    <source>
        <dbReference type="ARBA" id="ARBA00022741"/>
    </source>
</evidence>
<comment type="subcellular location">
    <subcellularLocation>
        <location evidence="1">Cell membrane</location>
        <topology evidence="1">Single-pass type I membrane protein</topology>
    </subcellularLocation>
</comment>
<reference evidence="14 15" key="1">
    <citation type="submission" date="2022-01" db="EMBL/GenBank/DDBJ databases">
        <authorList>
            <person name="Xiong W."/>
            <person name="Schranz E."/>
        </authorList>
    </citation>
    <scope>NUCLEOTIDE SEQUENCE [LARGE SCALE GENOMIC DNA]</scope>
</reference>
<sequence length="139" mass="15469">MVSTHSTNTLEWGVRYKIAMGLAYALLYLHEEWEQCVVHRDIKTSNIMLDSGFNAKLGDFGLARLRDHELGPQTTGLAGTLGYLAPEYVTTGRASKESDVYSFGIVALEIACGRKARDRIDETFDLGLVEWVWGLRGKG</sequence>
<dbReference type="InterPro" id="IPR000719">
    <property type="entry name" value="Prot_kinase_dom"/>
</dbReference>
<evidence type="ECO:0000256" key="3">
    <source>
        <dbReference type="ARBA" id="ARBA00010217"/>
    </source>
</evidence>
<dbReference type="GO" id="GO:0004672">
    <property type="term" value="F:protein kinase activity"/>
    <property type="evidence" value="ECO:0007669"/>
    <property type="project" value="InterPro"/>
</dbReference>
<dbReference type="GO" id="GO:0005886">
    <property type="term" value="C:plasma membrane"/>
    <property type="evidence" value="ECO:0007669"/>
    <property type="project" value="UniProtKB-SubCell"/>
</dbReference>
<dbReference type="AlphaFoldDB" id="A0AAU9NHM1"/>
<evidence type="ECO:0000256" key="12">
    <source>
        <dbReference type="ARBA" id="ARBA00023180"/>
    </source>
</evidence>
<dbReference type="InterPro" id="IPR008271">
    <property type="entry name" value="Ser/Thr_kinase_AS"/>
</dbReference>
<accession>A0AAU9NHM1</accession>
<dbReference type="PROSITE" id="PS50011">
    <property type="entry name" value="PROTEIN_KINASE_DOM"/>
    <property type="match status" value="1"/>
</dbReference>
<keyword evidence="11" id="KW-0675">Receptor</keyword>
<dbReference type="InterPro" id="IPR050528">
    <property type="entry name" value="L-type_Lectin-RKs"/>
</dbReference>
<keyword evidence="5" id="KW-0812">Transmembrane</keyword>
<proteinExistence type="inferred from homology"/>
<comment type="similarity">
    <text evidence="2">In the N-terminal section; belongs to the leguminous lectin family.</text>
</comment>
<evidence type="ECO:0000256" key="10">
    <source>
        <dbReference type="ARBA" id="ARBA00023136"/>
    </source>
</evidence>
<gene>
    <name evidence="14" type="ORF">LVIROSA_LOCUS23684</name>
</gene>
<dbReference type="PANTHER" id="PTHR27007">
    <property type="match status" value="1"/>
</dbReference>
<dbReference type="PROSITE" id="PS00108">
    <property type="entry name" value="PROTEIN_KINASE_ST"/>
    <property type="match status" value="1"/>
</dbReference>
<dbReference type="FunFam" id="1.10.510.10:FF:000240">
    <property type="entry name" value="Lectin-domain containing receptor kinase A4.3"/>
    <property type="match status" value="1"/>
</dbReference>
<evidence type="ECO:0000256" key="4">
    <source>
        <dbReference type="ARBA" id="ARBA00022475"/>
    </source>
</evidence>
<comment type="similarity">
    <text evidence="3">In the C-terminal section; belongs to the protein kinase superfamily. Ser/Thr protein kinase family.</text>
</comment>
<keyword evidence="4" id="KW-1003">Cell membrane</keyword>
<evidence type="ECO:0000256" key="2">
    <source>
        <dbReference type="ARBA" id="ARBA00008536"/>
    </source>
</evidence>
<dbReference type="Gene3D" id="1.10.510.10">
    <property type="entry name" value="Transferase(Phosphotransferase) domain 1"/>
    <property type="match status" value="1"/>
</dbReference>
<keyword evidence="15" id="KW-1185">Reference proteome</keyword>
<evidence type="ECO:0000256" key="1">
    <source>
        <dbReference type="ARBA" id="ARBA00004251"/>
    </source>
</evidence>
<keyword evidence="12" id="KW-0325">Glycoprotein</keyword>
<evidence type="ECO:0000256" key="5">
    <source>
        <dbReference type="ARBA" id="ARBA00022692"/>
    </source>
</evidence>
<dbReference type="GO" id="GO:0005524">
    <property type="term" value="F:ATP binding"/>
    <property type="evidence" value="ECO:0007669"/>
    <property type="project" value="UniProtKB-KW"/>
</dbReference>
<keyword evidence="7" id="KW-0547">Nucleotide-binding</keyword>
<comment type="caution">
    <text evidence="14">The sequence shown here is derived from an EMBL/GenBank/DDBJ whole genome shotgun (WGS) entry which is preliminary data.</text>
</comment>
<keyword evidence="10" id="KW-0472">Membrane</keyword>
<dbReference type="Pfam" id="PF00069">
    <property type="entry name" value="Pkinase"/>
    <property type="match status" value="1"/>
</dbReference>
<dbReference type="GO" id="GO:0002229">
    <property type="term" value="P:defense response to oomycetes"/>
    <property type="evidence" value="ECO:0007669"/>
    <property type="project" value="UniProtKB-ARBA"/>
</dbReference>
<name>A0AAU9NHM1_9ASTR</name>
<protein>
    <recommendedName>
        <fullName evidence="13">Protein kinase domain-containing protein</fullName>
    </recommendedName>
</protein>
<evidence type="ECO:0000313" key="14">
    <source>
        <dbReference type="EMBL" id="CAH1437351.1"/>
    </source>
</evidence>
<dbReference type="SUPFAM" id="SSF56112">
    <property type="entry name" value="Protein kinase-like (PK-like)"/>
    <property type="match status" value="1"/>
</dbReference>
<organism evidence="14 15">
    <name type="scientific">Lactuca virosa</name>
    <dbReference type="NCBI Taxonomy" id="75947"/>
    <lineage>
        <taxon>Eukaryota</taxon>
        <taxon>Viridiplantae</taxon>
        <taxon>Streptophyta</taxon>
        <taxon>Embryophyta</taxon>
        <taxon>Tracheophyta</taxon>
        <taxon>Spermatophyta</taxon>
        <taxon>Magnoliopsida</taxon>
        <taxon>eudicotyledons</taxon>
        <taxon>Gunneridae</taxon>
        <taxon>Pentapetalae</taxon>
        <taxon>asterids</taxon>
        <taxon>campanulids</taxon>
        <taxon>Asterales</taxon>
        <taxon>Asteraceae</taxon>
        <taxon>Cichorioideae</taxon>
        <taxon>Cichorieae</taxon>
        <taxon>Lactucinae</taxon>
        <taxon>Lactuca</taxon>
    </lineage>
</organism>
<keyword evidence="9" id="KW-1133">Transmembrane helix</keyword>
<evidence type="ECO:0000259" key="13">
    <source>
        <dbReference type="PROSITE" id="PS50011"/>
    </source>
</evidence>
<dbReference type="InterPro" id="IPR011009">
    <property type="entry name" value="Kinase-like_dom_sf"/>
</dbReference>